<gene>
    <name evidence="8" type="ORF">SAMN05421882_105517</name>
</gene>
<keyword evidence="2" id="KW-1003">Cell membrane</keyword>
<name>A0A1H2YPH8_9PROT</name>
<dbReference type="PANTHER" id="PTHR30462">
    <property type="entry name" value="INTERMEMBRANE TRANSPORT PROTEIN PQIB-RELATED"/>
    <property type="match status" value="1"/>
</dbReference>
<dbReference type="InterPro" id="IPR007498">
    <property type="entry name" value="PqiA-like"/>
</dbReference>
<evidence type="ECO:0000256" key="1">
    <source>
        <dbReference type="ARBA" id="ARBA00004533"/>
    </source>
</evidence>
<feature type="transmembrane region" description="Helical" evidence="7">
    <location>
        <begin position="178"/>
        <end position="197"/>
    </location>
</feature>
<evidence type="ECO:0000313" key="9">
    <source>
        <dbReference type="Proteomes" id="UP000183454"/>
    </source>
</evidence>
<feature type="transmembrane region" description="Helical" evidence="7">
    <location>
        <begin position="54"/>
        <end position="73"/>
    </location>
</feature>
<keyword evidence="4 7" id="KW-0812">Transmembrane</keyword>
<dbReference type="EMBL" id="FNNH01000055">
    <property type="protein sequence ID" value="SDX06990.1"/>
    <property type="molecule type" value="Genomic_DNA"/>
</dbReference>
<dbReference type="InterPro" id="IPR051800">
    <property type="entry name" value="PqiA-PqiB_transport"/>
</dbReference>
<organism evidence="8 9">
    <name type="scientific">Nitrosomonas communis</name>
    <dbReference type="NCBI Taxonomy" id="44574"/>
    <lineage>
        <taxon>Bacteria</taxon>
        <taxon>Pseudomonadati</taxon>
        <taxon>Pseudomonadota</taxon>
        <taxon>Betaproteobacteria</taxon>
        <taxon>Nitrosomonadales</taxon>
        <taxon>Nitrosomonadaceae</taxon>
        <taxon>Nitrosomonas</taxon>
    </lineage>
</organism>
<keyword evidence="3" id="KW-0997">Cell inner membrane</keyword>
<keyword evidence="5 7" id="KW-1133">Transmembrane helix</keyword>
<evidence type="ECO:0000256" key="3">
    <source>
        <dbReference type="ARBA" id="ARBA00022519"/>
    </source>
</evidence>
<keyword evidence="6 7" id="KW-0472">Membrane</keyword>
<evidence type="ECO:0000256" key="2">
    <source>
        <dbReference type="ARBA" id="ARBA00022475"/>
    </source>
</evidence>
<evidence type="ECO:0000313" key="8">
    <source>
        <dbReference type="EMBL" id="SDX06990.1"/>
    </source>
</evidence>
<dbReference type="RefSeq" id="WP_244505861.1">
    <property type="nucleotide sequence ID" value="NZ_FNNH01000055.1"/>
</dbReference>
<protein>
    <submittedName>
        <fullName evidence="8">Paraquat-inducible protein A</fullName>
    </submittedName>
</protein>
<evidence type="ECO:0000256" key="7">
    <source>
        <dbReference type="SAM" id="Phobius"/>
    </source>
</evidence>
<reference evidence="8 9" key="1">
    <citation type="submission" date="2016-10" db="EMBL/GenBank/DDBJ databases">
        <authorList>
            <person name="de Groot N.N."/>
        </authorList>
    </citation>
    <scope>NUCLEOTIDE SEQUENCE [LARGE SCALE GENOMIC DNA]</scope>
    <source>
        <strain evidence="8 9">Nm110</strain>
    </source>
</reference>
<feature type="transmembrane region" description="Helical" evidence="7">
    <location>
        <begin position="147"/>
        <end position="166"/>
    </location>
</feature>
<dbReference type="AlphaFoldDB" id="A0A1H2YPH8"/>
<dbReference type="PANTHER" id="PTHR30462:SF3">
    <property type="entry name" value="INTERMEMBRANE TRANSPORT PROTEIN PQIA"/>
    <property type="match status" value="1"/>
</dbReference>
<evidence type="ECO:0000256" key="4">
    <source>
        <dbReference type="ARBA" id="ARBA00022692"/>
    </source>
</evidence>
<comment type="subcellular location">
    <subcellularLocation>
        <location evidence="1">Cell inner membrane</location>
    </subcellularLocation>
</comment>
<proteinExistence type="predicted"/>
<sequence>MNDQTNTWITAAAVGLINCHSCGLLHKATPAHSYCHRCGASLHLRKPDSLSRTWAYLLAAYILYIPANVLPIMTTTSLGSVQSNTILSGVNYLLVSGSWLVALIIFIASIFVPVLKLMILSYLAISVQVRSSWRPRERARLYRLAEIMGRWSMVDIYVVTLMVALVKIQGLADIDADIGTVAFGSVVALTMLAAMSFDPRLVWDNAEKNNE</sequence>
<accession>A0A1H2YPH8</accession>
<dbReference type="Pfam" id="PF04403">
    <property type="entry name" value="PqiA"/>
    <property type="match status" value="1"/>
</dbReference>
<dbReference type="Proteomes" id="UP000183454">
    <property type="component" value="Unassembled WGS sequence"/>
</dbReference>
<feature type="transmembrane region" description="Helical" evidence="7">
    <location>
        <begin position="93"/>
        <end position="126"/>
    </location>
</feature>
<evidence type="ECO:0000256" key="5">
    <source>
        <dbReference type="ARBA" id="ARBA00022989"/>
    </source>
</evidence>
<dbReference type="GO" id="GO:0005886">
    <property type="term" value="C:plasma membrane"/>
    <property type="evidence" value="ECO:0007669"/>
    <property type="project" value="UniProtKB-SubCell"/>
</dbReference>
<evidence type="ECO:0000256" key="6">
    <source>
        <dbReference type="ARBA" id="ARBA00023136"/>
    </source>
</evidence>